<protein>
    <submittedName>
        <fullName evidence="6">MAPEG family protein</fullName>
    </submittedName>
</protein>
<proteinExistence type="predicted"/>
<feature type="transmembrane region" description="Helical" evidence="5">
    <location>
        <begin position="67"/>
        <end position="90"/>
    </location>
</feature>
<dbReference type="GO" id="GO:0006691">
    <property type="term" value="P:leukotriene metabolic process"/>
    <property type="evidence" value="ECO:0007669"/>
    <property type="project" value="UniProtKB-ARBA"/>
</dbReference>
<dbReference type="GO" id="GO:0004364">
    <property type="term" value="F:glutathione transferase activity"/>
    <property type="evidence" value="ECO:0007669"/>
    <property type="project" value="TreeGrafter"/>
</dbReference>
<evidence type="ECO:0000256" key="2">
    <source>
        <dbReference type="ARBA" id="ARBA00022692"/>
    </source>
</evidence>
<dbReference type="GO" id="GO:0016020">
    <property type="term" value="C:membrane"/>
    <property type="evidence" value="ECO:0007669"/>
    <property type="project" value="UniProtKB-SubCell"/>
</dbReference>
<evidence type="ECO:0000256" key="3">
    <source>
        <dbReference type="ARBA" id="ARBA00022989"/>
    </source>
</evidence>
<organism evidence="6 7">
    <name type="scientific">Massilia horti</name>
    <dbReference type="NCBI Taxonomy" id="2562153"/>
    <lineage>
        <taxon>Bacteria</taxon>
        <taxon>Pseudomonadati</taxon>
        <taxon>Pseudomonadota</taxon>
        <taxon>Betaproteobacteria</taxon>
        <taxon>Burkholderiales</taxon>
        <taxon>Oxalobacteraceae</taxon>
        <taxon>Telluria group</taxon>
        <taxon>Massilia</taxon>
    </lineage>
</organism>
<accession>A0A4Y9T0H6</accession>
<keyword evidence="7" id="KW-1185">Reference proteome</keyword>
<comment type="subcellular location">
    <subcellularLocation>
        <location evidence="1">Membrane</location>
        <topology evidence="1">Multi-pass membrane protein</topology>
    </subcellularLocation>
</comment>
<evidence type="ECO:0000313" key="6">
    <source>
        <dbReference type="EMBL" id="TFW32702.1"/>
    </source>
</evidence>
<dbReference type="Gene3D" id="1.20.120.550">
    <property type="entry name" value="Membrane associated eicosanoid/glutathione metabolism-like domain"/>
    <property type="match status" value="1"/>
</dbReference>
<dbReference type="InterPro" id="IPR023352">
    <property type="entry name" value="MAPEG-like_dom_sf"/>
</dbReference>
<keyword evidence="2 5" id="KW-0812">Transmembrane</keyword>
<dbReference type="SUPFAM" id="SSF161084">
    <property type="entry name" value="MAPEG domain-like"/>
    <property type="match status" value="1"/>
</dbReference>
<evidence type="ECO:0000256" key="1">
    <source>
        <dbReference type="ARBA" id="ARBA00004141"/>
    </source>
</evidence>
<reference evidence="6 7" key="1">
    <citation type="submission" date="2019-03" db="EMBL/GenBank/DDBJ databases">
        <title>Draft genome of Massilia hortus sp. nov., a novel bacterial species of the Oxalobacteraceae family.</title>
        <authorList>
            <person name="Peta V."/>
            <person name="Raths R."/>
            <person name="Bucking H."/>
        </authorList>
    </citation>
    <scope>NUCLEOTIDE SEQUENCE [LARGE SCALE GENOMIC DNA]</scope>
    <source>
        <strain evidence="6 7">ONC3</strain>
    </source>
</reference>
<keyword evidence="4 5" id="KW-0472">Membrane</keyword>
<dbReference type="RefSeq" id="WP_135189462.1">
    <property type="nucleotide sequence ID" value="NZ_SPUM01000050.1"/>
</dbReference>
<feature type="transmembrane region" description="Helical" evidence="5">
    <location>
        <begin position="102"/>
        <end position="124"/>
    </location>
</feature>
<sequence>MQLTGWTTLVVLAVYLWTGVNAARARVKYKVPAPAMDGPLGFRSAMRVQANTLEQLPLVLAPLYTCAYFLGDAWAAAGGLLWCLARVLYARGYYRDPAKREAGFVLGMIASGLLILGTVVGLLLH</sequence>
<dbReference type="AlphaFoldDB" id="A0A4Y9T0H6"/>
<keyword evidence="3 5" id="KW-1133">Transmembrane helix</keyword>
<dbReference type="Proteomes" id="UP000297258">
    <property type="component" value="Unassembled WGS sequence"/>
</dbReference>
<dbReference type="GO" id="GO:0004602">
    <property type="term" value="F:glutathione peroxidase activity"/>
    <property type="evidence" value="ECO:0007669"/>
    <property type="project" value="TreeGrafter"/>
</dbReference>
<evidence type="ECO:0000256" key="4">
    <source>
        <dbReference type="ARBA" id="ARBA00023136"/>
    </source>
</evidence>
<dbReference type="PANTHER" id="PTHR10250:SF15">
    <property type="entry name" value="MICROSOMAL GLUTATHIONE S-TRANSFERASE-RELATED"/>
    <property type="match status" value="1"/>
</dbReference>
<dbReference type="InterPro" id="IPR001129">
    <property type="entry name" value="Membr-assoc_MAPEG"/>
</dbReference>
<comment type="caution">
    <text evidence="6">The sequence shown here is derived from an EMBL/GenBank/DDBJ whole genome shotgun (WGS) entry which is preliminary data.</text>
</comment>
<dbReference type="OrthoDB" id="464934at2"/>
<name>A0A4Y9T0H6_9BURK</name>
<dbReference type="PANTHER" id="PTHR10250">
    <property type="entry name" value="MICROSOMAL GLUTATHIONE S-TRANSFERASE"/>
    <property type="match status" value="1"/>
</dbReference>
<dbReference type="Pfam" id="PF01124">
    <property type="entry name" value="MAPEG"/>
    <property type="match status" value="1"/>
</dbReference>
<evidence type="ECO:0000256" key="5">
    <source>
        <dbReference type="SAM" id="Phobius"/>
    </source>
</evidence>
<dbReference type="InterPro" id="IPR050997">
    <property type="entry name" value="MAPEG"/>
</dbReference>
<gene>
    <name evidence="6" type="ORF">E4O92_09130</name>
</gene>
<dbReference type="EMBL" id="SPUM01000050">
    <property type="protein sequence ID" value="TFW32702.1"/>
    <property type="molecule type" value="Genomic_DNA"/>
</dbReference>
<evidence type="ECO:0000313" key="7">
    <source>
        <dbReference type="Proteomes" id="UP000297258"/>
    </source>
</evidence>